<feature type="signal peptide" evidence="2">
    <location>
        <begin position="1"/>
        <end position="27"/>
    </location>
</feature>
<dbReference type="RefSeq" id="WP_117633233.1">
    <property type="nucleotide sequence ID" value="NZ_QSON01000004.1"/>
</dbReference>
<feature type="region of interest" description="Disordered" evidence="1">
    <location>
        <begin position="615"/>
        <end position="650"/>
    </location>
</feature>
<organism evidence="3 4">
    <name type="scientific">Hungatella hathewayi</name>
    <dbReference type="NCBI Taxonomy" id="154046"/>
    <lineage>
        <taxon>Bacteria</taxon>
        <taxon>Bacillati</taxon>
        <taxon>Bacillota</taxon>
        <taxon>Clostridia</taxon>
        <taxon>Lachnospirales</taxon>
        <taxon>Lachnospiraceae</taxon>
        <taxon>Hungatella</taxon>
    </lineage>
</organism>
<gene>
    <name evidence="3" type="ORF">DXD79_11210</name>
</gene>
<reference evidence="3 4" key="1">
    <citation type="submission" date="2018-08" db="EMBL/GenBank/DDBJ databases">
        <title>A genome reference for cultivated species of the human gut microbiota.</title>
        <authorList>
            <person name="Zou Y."/>
            <person name="Xue W."/>
            <person name="Luo G."/>
        </authorList>
    </citation>
    <scope>NUCLEOTIDE SEQUENCE [LARGE SCALE GENOMIC DNA]</scope>
    <source>
        <strain evidence="3 4">TM09-12</strain>
    </source>
</reference>
<sequence length="650" mass="72011">MRFAKKTLLAAALLVMAASVNVLPALASKQGSAPEMGDTVPVDDLVIKFLALPEFEPTRYTKQNGGKFAPEEIEKGLLIGVDMKYGPGNPDGMMAPLKHSFADITADLKFDTGTGEIVIKYNDLVLEMEEGSQDAVLTKNGNQEQLTIPEDLEPYFLEIEGETDADGSPYTVCYLPVRFTAEALGANVTWDESMHRLVMAFAFYYSDAAIQPIINSKSPYTTKMLESNPTSWSTIASIASSSNAAKKKELITAALNVVNPAYQNEDGGWGKTNTDYDLLEDSFSRLYGHAYSTFDNGATHGQIKFLSRILRAAKEDPNSFRGYEDELETIEDGFWKSMDYMINSQNEAGGWPQYYPYGVGYFKLITFNDNAMTSVMQLVYALTHEDGLTDSSLCEDFAWVRKALTDDTPDKHNITIEKLNAMWDKALDCTLKLQITVDGELTAWAQQYDPETGEPTIGRAFELPSICTSESQAIMNLLTNITEPSDAVKTAITSFAHWTEEIGVEGYESINISDRTRELGKDRRYVYTGTTKKTYGRFYGLDKDGSSYDSIDDADGFYPIYSGRDSIAKLDHNVGGHERRSGYSFVQTDIEKKANDQLKKWEKALESYEKKQLELENKAKTAKTATGSNAEKNEETAPVATGSNADGGKN</sequence>
<feature type="chain" id="PRO_5016869734" evidence="2">
    <location>
        <begin position="28"/>
        <end position="650"/>
    </location>
</feature>
<evidence type="ECO:0000313" key="4">
    <source>
        <dbReference type="Proteomes" id="UP000263014"/>
    </source>
</evidence>
<dbReference type="Pfam" id="PF09492">
    <property type="entry name" value="Pec_lyase"/>
    <property type="match status" value="1"/>
</dbReference>
<keyword evidence="2" id="KW-0732">Signal</keyword>
<proteinExistence type="predicted"/>
<dbReference type="Gene3D" id="1.50.10.20">
    <property type="match status" value="1"/>
</dbReference>
<dbReference type="AlphaFoldDB" id="A0A374P919"/>
<evidence type="ECO:0000256" key="1">
    <source>
        <dbReference type="SAM" id="MobiDB-lite"/>
    </source>
</evidence>
<dbReference type="InterPro" id="IPR012669">
    <property type="entry name" value="Pectate_lyase"/>
</dbReference>
<dbReference type="EMBL" id="QSON01000004">
    <property type="protein sequence ID" value="RGJ05445.1"/>
    <property type="molecule type" value="Genomic_DNA"/>
</dbReference>
<dbReference type="SUPFAM" id="SSF81853">
    <property type="entry name" value="Family 10 polysaccharide lyase"/>
    <property type="match status" value="1"/>
</dbReference>
<protein>
    <submittedName>
        <fullName evidence="3">Uncharacterized protein</fullName>
    </submittedName>
</protein>
<name>A0A374P919_9FIRM</name>
<evidence type="ECO:0000256" key="2">
    <source>
        <dbReference type="SAM" id="SignalP"/>
    </source>
</evidence>
<comment type="caution">
    <text evidence="3">The sequence shown here is derived from an EMBL/GenBank/DDBJ whole genome shotgun (WGS) entry which is preliminary data.</text>
</comment>
<dbReference type="Proteomes" id="UP000263014">
    <property type="component" value="Unassembled WGS sequence"/>
</dbReference>
<evidence type="ECO:0000313" key="3">
    <source>
        <dbReference type="EMBL" id="RGJ05445.1"/>
    </source>
</evidence>
<accession>A0A374P919</accession>